<evidence type="ECO:0000313" key="8">
    <source>
        <dbReference type="EMBL" id="EKX42460.1"/>
    </source>
</evidence>
<keyword evidence="2" id="KW-0805">Transcription regulation</keyword>
<organism evidence="8">
    <name type="scientific">Guillardia theta (strain CCMP2712)</name>
    <name type="common">Cryptophyte</name>
    <dbReference type="NCBI Taxonomy" id="905079"/>
    <lineage>
        <taxon>Eukaryota</taxon>
        <taxon>Cryptophyceae</taxon>
        <taxon>Pyrenomonadales</taxon>
        <taxon>Geminigeraceae</taxon>
        <taxon>Guillardia</taxon>
    </lineage>
</organism>
<feature type="domain" description="RWP-RK" evidence="7">
    <location>
        <begin position="33"/>
        <end position="119"/>
    </location>
</feature>
<dbReference type="RefSeq" id="XP_005829440.1">
    <property type="nucleotide sequence ID" value="XM_005829383.1"/>
</dbReference>
<reference evidence="9" key="3">
    <citation type="submission" date="2016-03" db="UniProtKB">
        <authorList>
            <consortium name="EnsemblProtists"/>
        </authorList>
    </citation>
    <scope>IDENTIFICATION</scope>
</reference>
<evidence type="ECO:0000259" key="7">
    <source>
        <dbReference type="PROSITE" id="PS51519"/>
    </source>
</evidence>
<dbReference type="OrthoDB" id="1747617at2759"/>
<keyword evidence="4" id="KW-0238">DNA-binding</keyword>
<evidence type="ECO:0000256" key="4">
    <source>
        <dbReference type="ARBA" id="ARBA00023125"/>
    </source>
</evidence>
<dbReference type="EnsemblProtists" id="EKX42460">
    <property type="protein sequence ID" value="EKX42460"/>
    <property type="gene ID" value="GUITHDRAFT_141147"/>
</dbReference>
<keyword evidence="10" id="KW-1185">Reference proteome</keyword>
<sequence length="190" mass="21151">MAHQLEYTVQASCEATASNSDDQAPTALVCPRRKKMEGVEDPDGEEPVILTRELLESYFNCSLASVSKELGICPTSIKKACRKLGIAKWPFKSPNPGPKRKHPIILTAKMNSVTSRSAESPKPVREPVTKAEVVVQKKSTNKVASVDAKNSWKKIDVELITEVEDDQEELKFWEIVYCHLPSPVAYVQLK</sequence>
<accession>L1J2Z1</accession>
<evidence type="ECO:0000256" key="3">
    <source>
        <dbReference type="ARBA" id="ARBA00023054"/>
    </source>
</evidence>
<dbReference type="GeneID" id="17299188"/>
<reference evidence="8 10" key="1">
    <citation type="journal article" date="2012" name="Nature">
        <title>Algal genomes reveal evolutionary mosaicism and the fate of nucleomorphs.</title>
        <authorList>
            <consortium name="DOE Joint Genome Institute"/>
            <person name="Curtis B.A."/>
            <person name="Tanifuji G."/>
            <person name="Burki F."/>
            <person name="Gruber A."/>
            <person name="Irimia M."/>
            <person name="Maruyama S."/>
            <person name="Arias M.C."/>
            <person name="Ball S.G."/>
            <person name="Gile G.H."/>
            <person name="Hirakawa Y."/>
            <person name="Hopkins J.F."/>
            <person name="Kuo A."/>
            <person name="Rensing S.A."/>
            <person name="Schmutz J."/>
            <person name="Symeonidi A."/>
            <person name="Elias M."/>
            <person name="Eveleigh R.J."/>
            <person name="Herman E.K."/>
            <person name="Klute M.J."/>
            <person name="Nakayama T."/>
            <person name="Obornik M."/>
            <person name="Reyes-Prieto A."/>
            <person name="Armbrust E.V."/>
            <person name="Aves S.J."/>
            <person name="Beiko R.G."/>
            <person name="Coutinho P."/>
            <person name="Dacks J.B."/>
            <person name="Durnford D.G."/>
            <person name="Fast N.M."/>
            <person name="Green B.R."/>
            <person name="Grisdale C.J."/>
            <person name="Hempel F."/>
            <person name="Henrissat B."/>
            <person name="Hoppner M.P."/>
            <person name="Ishida K."/>
            <person name="Kim E."/>
            <person name="Koreny L."/>
            <person name="Kroth P.G."/>
            <person name="Liu Y."/>
            <person name="Malik S.B."/>
            <person name="Maier U.G."/>
            <person name="McRose D."/>
            <person name="Mock T."/>
            <person name="Neilson J.A."/>
            <person name="Onodera N.T."/>
            <person name="Poole A.M."/>
            <person name="Pritham E.J."/>
            <person name="Richards T.A."/>
            <person name="Rocap G."/>
            <person name="Roy S.W."/>
            <person name="Sarai C."/>
            <person name="Schaack S."/>
            <person name="Shirato S."/>
            <person name="Slamovits C.H."/>
            <person name="Spencer D.F."/>
            <person name="Suzuki S."/>
            <person name="Worden A.Z."/>
            <person name="Zauner S."/>
            <person name="Barry K."/>
            <person name="Bell C."/>
            <person name="Bharti A.K."/>
            <person name="Crow J.A."/>
            <person name="Grimwood J."/>
            <person name="Kramer R."/>
            <person name="Lindquist E."/>
            <person name="Lucas S."/>
            <person name="Salamov A."/>
            <person name="McFadden G.I."/>
            <person name="Lane C.E."/>
            <person name="Keeling P.J."/>
            <person name="Gray M.W."/>
            <person name="Grigoriev I.V."/>
            <person name="Archibald J.M."/>
        </authorList>
    </citation>
    <scope>NUCLEOTIDE SEQUENCE</scope>
    <source>
        <strain evidence="8 10">CCMP2712</strain>
    </source>
</reference>
<protein>
    <recommendedName>
        <fullName evidence="7">RWP-RK domain-containing protein</fullName>
    </recommendedName>
</protein>
<dbReference type="PROSITE" id="PS51519">
    <property type="entry name" value="RWP_RK"/>
    <property type="match status" value="1"/>
</dbReference>
<dbReference type="PANTHER" id="PTHR46373:SF2">
    <property type="entry name" value="RWP-RK DOMAIN-CONTAINING PROTEIN"/>
    <property type="match status" value="1"/>
</dbReference>
<comment type="function">
    <text evidence="1">Putative transcription factor.</text>
</comment>
<dbReference type="HOGENOM" id="CLU_1430537_0_0_1"/>
<dbReference type="Pfam" id="PF02042">
    <property type="entry name" value="RWP-RK"/>
    <property type="match status" value="1"/>
</dbReference>
<name>L1J2Z1_GUITC</name>
<reference evidence="10" key="2">
    <citation type="submission" date="2012-11" db="EMBL/GenBank/DDBJ databases">
        <authorList>
            <person name="Kuo A."/>
            <person name="Curtis B.A."/>
            <person name="Tanifuji G."/>
            <person name="Burki F."/>
            <person name="Gruber A."/>
            <person name="Irimia M."/>
            <person name="Maruyama S."/>
            <person name="Arias M.C."/>
            <person name="Ball S.G."/>
            <person name="Gile G.H."/>
            <person name="Hirakawa Y."/>
            <person name="Hopkins J.F."/>
            <person name="Rensing S.A."/>
            <person name="Schmutz J."/>
            <person name="Symeonidi A."/>
            <person name="Elias M."/>
            <person name="Eveleigh R.J."/>
            <person name="Herman E.K."/>
            <person name="Klute M.J."/>
            <person name="Nakayama T."/>
            <person name="Obornik M."/>
            <person name="Reyes-Prieto A."/>
            <person name="Armbrust E.V."/>
            <person name="Aves S.J."/>
            <person name="Beiko R.G."/>
            <person name="Coutinho P."/>
            <person name="Dacks J.B."/>
            <person name="Durnford D.G."/>
            <person name="Fast N.M."/>
            <person name="Green B.R."/>
            <person name="Grisdale C."/>
            <person name="Hempe F."/>
            <person name="Henrissat B."/>
            <person name="Hoppner M.P."/>
            <person name="Ishida K.-I."/>
            <person name="Kim E."/>
            <person name="Koreny L."/>
            <person name="Kroth P.G."/>
            <person name="Liu Y."/>
            <person name="Malik S.-B."/>
            <person name="Maier U.G."/>
            <person name="McRose D."/>
            <person name="Mock T."/>
            <person name="Neilson J.A."/>
            <person name="Onodera N.T."/>
            <person name="Poole A.M."/>
            <person name="Pritham E.J."/>
            <person name="Richards T.A."/>
            <person name="Rocap G."/>
            <person name="Roy S.W."/>
            <person name="Sarai C."/>
            <person name="Schaack S."/>
            <person name="Shirato S."/>
            <person name="Slamovits C.H."/>
            <person name="Spencer D.F."/>
            <person name="Suzuki S."/>
            <person name="Worden A.Z."/>
            <person name="Zauner S."/>
            <person name="Barry K."/>
            <person name="Bell C."/>
            <person name="Bharti A.K."/>
            <person name="Crow J.A."/>
            <person name="Grimwood J."/>
            <person name="Kramer R."/>
            <person name="Lindquist E."/>
            <person name="Lucas S."/>
            <person name="Salamov A."/>
            <person name="McFadden G.I."/>
            <person name="Lane C.E."/>
            <person name="Keeling P.J."/>
            <person name="Gray M.W."/>
            <person name="Grigoriev I.V."/>
            <person name="Archibald J.M."/>
        </authorList>
    </citation>
    <scope>NUCLEOTIDE SEQUENCE</scope>
    <source>
        <strain evidence="10">CCMP2712</strain>
    </source>
</reference>
<dbReference type="GO" id="GO:0003700">
    <property type="term" value="F:DNA-binding transcription factor activity"/>
    <property type="evidence" value="ECO:0007669"/>
    <property type="project" value="InterPro"/>
</dbReference>
<evidence type="ECO:0000313" key="10">
    <source>
        <dbReference type="Proteomes" id="UP000011087"/>
    </source>
</evidence>
<dbReference type="GO" id="GO:0003677">
    <property type="term" value="F:DNA binding"/>
    <property type="evidence" value="ECO:0007669"/>
    <property type="project" value="UniProtKB-KW"/>
</dbReference>
<dbReference type="EMBL" id="JH993016">
    <property type="protein sequence ID" value="EKX42460.1"/>
    <property type="molecule type" value="Genomic_DNA"/>
</dbReference>
<evidence type="ECO:0000256" key="6">
    <source>
        <dbReference type="ARBA" id="ARBA00023242"/>
    </source>
</evidence>
<keyword evidence="3" id="KW-0175">Coiled coil</keyword>
<keyword evidence="6" id="KW-0539">Nucleus</keyword>
<dbReference type="Proteomes" id="UP000011087">
    <property type="component" value="Unassembled WGS sequence"/>
</dbReference>
<dbReference type="KEGG" id="gtt:GUITHDRAFT_141147"/>
<dbReference type="InterPro" id="IPR003035">
    <property type="entry name" value="RWP-RK_dom"/>
</dbReference>
<dbReference type="InterPro" id="IPR044607">
    <property type="entry name" value="RKD-like"/>
</dbReference>
<dbReference type="AlphaFoldDB" id="L1J2Z1"/>
<keyword evidence="5" id="KW-0804">Transcription</keyword>
<dbReference type="PANTHER" id="PTHR46373">
    <property type="entry name" value="PROTEIN RKD4"/>
    <property type="match status" value="1"/>
</dbReference>
<evidence type="ECO:0000256" key="2">
    <source>
        <dbReference type="ARBA" id="ARBA00023015"/>
    </source>
</evidence>
<evidence type="ECO:0000256" key="1">
    <source>
        <dbReference type="ARBA" id="ARBA00004049"/>
    </source>
</evidence>
<evidence type="ECO:0000313" key="9">
    <source>
        <dbReference type="EnsemblProtists" id="EKX42460"/>
    </source>
</evidence>
<gene>
    <name evidence="8" type="ORF">GUITHDRAFT_141147</name>
</gene>
<dbReference type="PaxDb" id="55529-EKX42460"/>
<evidence type="ECO:0000256" key="5">
    <source>
        <dbReference type="ARBA" id="ARBA00023163"/>
    </source>
</evidence>
<proteinExistence type="predicted"/>